<feature type="signal peptide" evidence="1">
    <location>
        <begin position="1"/>
        <end position="22"/>
    </location>
</feature>
<dbReference type="Proteomes" id="UP000586305">
    <property type="component" value="Unassembled WGS sequence"/>
</dbReference>
<evidence type="ECO:0000256" key="1">
    <source>
        <dbReference type="SAM" id="SignalP"/>
    </source>
</evidence>
<protein>
    <submittedName>
        <fullName evidence="2">Uncharacterized protein</fullName>
    </submittedName>
</protein>
<dbReference type="AlphaFoldDB" id="A0A849V7S5"/>
<accession>A0A849V7S5</accession>
<keyword evidence="1" id="KW-0732">Signal</keyword>
<feature type="chain" id="PRO_5032773606" evidence="1">
    <location>
        <begin position="23"/>
        <end position="118"/>
    </location>
</feature>
<dbReference type="EMBL" id="JABBPG010000001">
    <property type="protein sequence ID" value="NOU48988.1"/>
    <property type="molecule type" value="Genomic_DNA"/>
</dbReference>
<organism evidence="2 3">
    <name type="scientific">Pseudoalteromonas caenipelagi</name>
    <dbReference type="NCBI Taxonomy" id="2726988"/>
    <lineage>
        <taxon>Bacteria</taxon>
        <taxon>Pseudomonadati</taxon>
        <taxon>Pseudomonadota</taxon>
        <taxon>Gammaproteobacteria</taxon>
        <taxon>Alteromonadales</taxon>
        <taxon>Pseudoalteromonadaceae</taxon>
        <taxon>Pseudoalteromonas</taxon>
    </lineage>
</organism>
<keyword evidence="3" id="KW-1185">Reference proteome</keyword>
<reference evidence="2 3" key="1">
    <citation type="submission" date="2020-04" db="EMBL/GenBank/DDBJ databases">
        <title>Pseudoalteromonas caenipelagi sp. nov., isolated from a tidal flat.</title>
        <authorList>
            <person name="Park S."/>
            <person name="Yoon J.-H."/>
        </authorList>
    </citation>
    <scope>NUCLEOTIDE SEQUENCE [LARGE SCALE GENOMIC DNA]</scope>
    <source>
        <strain evidence="2 3">JBTF-M23</strain>
    </source>
</reference>
<comment type="caution">
    <text evidence="2">The sequence shown here is derived from an EMBL/GenBank/DDBJ whole genome shotgun (WGS) entry which is preliminary data.</text>
</comment>
<dbReference type="RefSeq" id="WP_171624097.1">
    <property type="nucleotide sequence ID" value="NZ_JABBPG010000001.1"/>
</dbReference>
<name>A0A849V7S5_9GAMM</name>
<evidence type="ECO:0000313" key="2">
    <source>
        <dbReference type="EMBL" id="NOU48988.1"/>
    </source>
</evidence>
<sequence length="118" mass="12623">MKRKIKLFTSIICIALSNASFAGNGWKGPGAISSVQPEMYRQGDSEGGYPILIETNIPSPDCGGTVWAIRSNWDDGNRMYSAALTALASGKDVQLYQSSCYTVGGKPYPRIGGIKVSN</sequence>
<proteinExistence type="predicted"/>
<gene>
    <name evidence="2" type="ORF">HG263_00295</name>
</gene>
<evidence type="ECO:0000313" key="3">
    <source>
        <dbReference type="Proteomes" id="UP000586305"/>
    </source>
</evidence>